<dbReference type="AlphaFoldDB" id="H1D0E1"/>
<gene>
    <name evidence="1" type="ORF">HMPREF9453_01079</name>
</gene>
<dbReference type="InterPro" id="IPR015231">
    <property type="entry name" value="DUF1934"/>
</dbReference>
<evidence type="ECO:0008006" key="3">
    <source>
        <dbReference type="Google" id="ProtNLM"/>
    </source>
</evidence>
<evidence type="ECO:0000313" key="2">
    <source>
        <dbReference type="Proteomes" id="UP000003277"/>
    </source>
</evidence>
<dbReference type="SUPFAM" id="SSF50814">
    <property type="entry name" value="Lipocalins"/>
    <property type="match status" value="1"/>
</dbReference>
<dbReference type="Pfam" id="PF09148">
    <property type="entry name" value="DUF1934"/>
    <property type="match status" value="1"/>
</dbReference>
<protein>
    <recommendedName>
        <fullName evidence="3">DUF1934 domain-containing protein</fullName>
    </recommendedName>
</protein>
<sequence>MEKHVIINVTSLQRDENGKDETISLETPGIYGEEGDMQYISYRETKLAGMEGTTTTLRIFDDHVNLIRDGSFLQNQEYRLGEPSESGYVTPMGALKVTVVTREIENSIVHGKGRMRLSYDVELEGLFTHLNEIIVDVREDPEYSWKSEKN</sequence>
<reference evidence="1 2" key="1">
    <citation type="submission" date="2011-11" db="EMBL/GenBank/DDBJ databases">
        <title>The Genome Sequence of Dialister succinatiphilus YIT 11850.</title>
        <authorList>
            <consortium name="The Broad Institute Genome Sequencing Platform"/>
            <person name="Earl A."/>
            <person name="Ward D."/>
            <person name="Feldgarden M."/>
            <person name="Gevers D."/>
            <person name="Morotomi M."/>
            <person name="Young S.K."/>
            <person name="Zeng Q."/>
            <person name="Gargeya S."/>
            <person name="Fitzgerald M."/>
            <person name="Haas B."/>
            <person name="Abouelleil A."/>
            <person name="Alvarado L."/>
            <person name="Arachchi H.M."/>
            <person name="Berlin A."/>
            <person name="Brown A."/>
            <person name="Chapman S.B."/>
            <person name="Dunbar C."/>
            <person name="Gearin G."/>
            <person name="Goldberg J."/>
            <person name="Griggs A."/>
            <person name="Gujja S."/>
            <person name="Heiman D."/>
            <person name="Howarth C."/>
            <person name="Lui A."/>
            <person name="MacDonald P.J.P."/>
            <person name="Montmayeur A."/>
            <person name="Murphy C."/>
            <person name="Neiman D."/>
            <person name="Pearson M."/>
            <person name="Priest M."/>
            <person name="Roberts A."/>
            <person name="Saif S."/>
            <person name="Shea T."/>
            <person name="Sisk P."/>
            <person name="Stolte C."/>
            <person name="Sykes S."/>
            <person name="Wortman J."/>
            <person name="Nusbaum C."/>
            <person name="Birren B."/>
        </authorList>
    </citation>
    <scope>NUCLEOTIDE SEQUENCE [LARGE SCALE GENOMIC DNA]</scope>
    <source>
        <strain evidence="1 2">YIT 11850</strain>
    </source>
</reference>
<keyword evidence="2" id="KW-1185">Reference proteome</keyword>
<proteinExistence type="predicted"/>
<comment type="caution">
    <text evidence="1">The sequence shown here is derived from an EMBL/GenBank/DDBJ whole genome shotgun (WGS) entry which is preliminary data.</text>
</comment>
<dbReference type="OrthoDB" id="1680906at2"/>
<dbReference type="STRING" id="742743.HMPREF9453_01079"/>
<evidence type="ECO:0000313" key="1">
    <source>
        <dbReference type="EMBL" id="EHO62997.1"/>
    </source>
</evidence>
<dbReference type="Proteomes" id="UP000003277">
    <property type="component" value="Unassembled WGS sequence"/>
</dbReference>
<organism evidence="1 2">
    <name type="scientific">Dialister succinatiphilus YIT 11850</name>
    <dbReference type="NCBI Taxonomy" id="742743"/>
    <lineage>
        <taxon>Bacteria</taxon>
        <taxon>Bacillati</taxon>
        <taxon>Bacillota</taxon>
        <taxon>Negativicutes</taxon>
        <taxon>Veillonellales</taxon>
        <taxon>Veillonellaceae</taxon>
        <taxon>Dialister</taxon>
    </lineage>
</organism>
<accession>H1D0E1</accession>
<dbReference type="Gene3D" id="2.40.128.20">
    <property type="match status" value="1"/>
</dbReference>
<dbReference type="InterPro" id="IPR012674">
    <property type="entry name" value="Calycin"/>
</dbReference>
<dbReference type="eggNOG" id="COG4506">
    <property type="taxonomic scope" value="Bacteria"/>
</dbReference>
<name>H1D0E1_9FIRM</name>
<dbReference type="EMBL" id="ADLT01000033">
    <property type="protein sequence ID" value="EHO62997.1"/>
    <property type="molecule type" value="Genomic_DNA"/>
</dbReference>
<dbReference type="HOGENOM" id="CLU_120388_0_0_9"/>
<dbReference type="PATRIC" id="fig|742743.3.peg.1094"/>